<dbReference type="InterPro" id="IPR002582">
    <property type="entry name" value="ACPS"/>
</dbReference>
<sequence length="130" mass="14602">MGILGIGTDLVHIPRIAALLVRQPHRLPRRVLSPFEHPLWHALQSSEQRVRFVAVRWAVKEAAYKALYPTFIPTWKELSYLPPPSDTRGKPSLLFLPSSDRKASHGVKLHVSVTHDGEYAIASVVAERVP</sequence>
<evidence type="ECO:0000313" key="10">
    <source>
        <dbReference type="Proteomes" id="UP000298327"/>
    </source>
</evidence>
<evidence type="ECO:0000256" key="2">
    <source>
        <dbReference type="ARBA" id="ARBA00022679"/>
    </source>
</evidence>
<dbReference type="GO" id="GO:0000287">
    <property type="term" value="F:magnesium ion binding"/>
    <property type="evidence" value="ECO:0007669"/>
    <property type="project" value="InterPro"/>
</dbReference>
<dbReference type="NCBIfam" id="TIGR00516">
    <property type="entry name" value="acpS"/>
    <property type="match status" value="1"/>
</dbReference>
<evidence type="ECO:0000256" key="4">
    <source>
        <dbReference type="ARBA" id="ARBA00022832"/>
    </source>
</evidence>
<keyword evidence="10" id="KW-1185">Reference proteome</keyword>
<gene>
    <name evidence="9" type="ORF">EVG20_g494</name>
</gene>
<keyword evidence="7" id="KW-0275">Fatty acid biosynthesis</keyword>
<dbReference type="InterPro" id="IPR004568">
    <property type="entry name" value="Ppantetheine-prot_Trfase_dom"/>
</dbReference>
<evidence type="ECO:0000256" key="5">
    <source>
        <dbReference type="ARBA" id="ARBA00022842"/>
    </source>
</evidence>
<protein>
    <recommendedName>
        <fullName evidence="8">4'-phosphopantetheinyl transferase domain-containing protein</fullName>
    </recommendedName>
</protein>
<dbReference type="EMBL" id="SEOQ01000013">
    <property type="protein sequence ID" value="TFY72494.1"/>
    <property type="molecule type" value="Genomic_DNA"/>
</dbReference>
<keyword evidence="1" id="KW-0444">Lipid biosynthesis</keyword>
<dbReference type="Gene3D" id="3.90.470.20">
    <property type="entry name" value="4'-phosphopantetheinyl transferase domain"/>
    <property type="match status" value="1"/>
</dbReference>
<evidence type="ECO:0000256" key="1">
    <source>
        <dbReference type="ARBA" id="ARBA00022516"/>
    </source>
</evidence>
<evidence type="ECO:0000313" key="9">
    <source>
        <dbReference type="EMBL" id="TFY72494.1"/>
    </source>
</evidence>
<dbReference type="Pfam" id="PF01648">
    <property type="entry name" value="ACPS"/>
    <property type="match status" value="1"/>
</dbReference>
<dbReference type="HAMAP" id="MF_00101">
    <property type="entry name" value="AcpS"/>
    <property type="match status" value="1"/>
</dbReference>
<keyword evidence="3" id="KW-0479">Metal-binding</keyword>
<keyword evidence="4" id="KW-0276">Fatty acid metabolism</keyword>
<organism evidence="9 10">
    <name type="scientific">Dentipellis fragilis</name>
    <dbReference type="NCBI Taxonomy" id="205917"/>
    <lineage>
        <taxon>Eukaryota</taxon>
        <taxon>Fungi</taxon>
        <taxon>Dikarya</taxon>
        <taxon>Basidiomycota</taxon>
        <taxon>Agaricomycotina</taxon>
        <taxon>Agaricomycetes</taxon>
        <taxon>Russulales</taxon>
        <taxon>Hericiaceae</taxon>
        <taxon>Dentipellis</taxon>
    </lineage>
</organism>
<keyword evidence="5" id="KW-0460">Magnesium</keyword>
<dbReference type="AlphaFoldDB" id="A0A4Y9ZDF7"/>
<dbReference type="SUPFAM" id="SSF56214">
    <property type="entry name" value="4'-phosphopantetheinyl transferase"/>
    <property type="match status" value="1"/>
</dbReference>
<keyword evidence="2" id="KW-0808">Transferase</keyword>
<dbReference type="GO" id="GO:0008897">
    <property type="term" value="F:holo-[acyl-carrier-protein] synthase activity"/>
    <property type="evidence" value="ECO:0007669"/>
    <property type="project" value="InterPro"/>
</dbReference>
<dbReference type="OrthoDB" id="15433at2759"/>
<dbReference type="InterPro" id="IPR008278">
    <property type="entry name" value="4-PPantetheinyl_Trfase_dom"/>
</dbReference>
<keyword evidence="6" id="KW-0443">Lipid metabolism</keyword>
<dbReference type="NCBIfam" id="TIGR00556">
    <property type="entry name" value="pantethn_trn"/>
    <property type="match status" value="1"/>
</dbReference>
<evidence type="ECO:0000256" key="3">
    <source>
        <dbReference type="ARBA" id="ARBA00022723"/>
    </source>
</evidence>
<feature type="domain" description="4'-phosphopantetheinyl transferase" evidence="8">
    <location>
        <begin position="5"/>
        <end position="122"/>
    </location>
</feature>
<dbReference type="Proteomes" id="UP000298327">
    <property type="component" value="Unassembled WGS sequence"/>
</dbReference>
<proteinExistence type="inferred from homology"/>
<evidence type="ECO:0000259" key="8">
    <source>
        <dbReference type="Pfam" id="PF01648"/>
    </source>
</evidence>
<comment type="caution">
    <text evidence="9">The sequence shown here is derived from an EMBL/GenBank/DDBJ whole genome shotgun (WGS) entry which is preliminary data.</text>
</comment>
<evidence type="ECO:0000256" key="7">
    <source>
        <dbReference type="ARBA" id="ARBA00023160"/>
    </source>
</evidence>
<reference evidence="9 10" key="1">
    <citation type="submission" date="2019-02" db="EMBL/GenBank/DDBJ databases">
        <title>Genome sequencing of the rare red list fungi Dentipellis fragilis.</title>
        <authorList>
            <person name="Buettner E."/>
            <person name="Kellner H."/>
        </authorList>
    </citation>
    <scope>NUCLEOTIDE SEQUENCE [LARGE SCALE GENOMIC DNA]</scope>
    <source>
        <strain evidence="9 10">DSM 105465</strain>
    </source>
</reference>
<accession>A0A4Y9ZDF7</accession>
<dbReference type="GO" id="GO:0006633">
    <property type="term" value="P:fatty acid biosynthetic process"/>
    <property type="evidence" value="ECO:0007669"/>
    <property type="project" value="UniProtKB-KW"/>
</dbReference>
<evidence type="ECO:0000256" key="6">
    <source>
        <dbReference type="ARBA" id="ARBA00023098"/>
    </source>
</evidence>
<dbReference type="InterPro" id="IPR037143">
    <property type="entry name" value="4-PPantetheinyl_Trfase_dom_sf"/>
</dbReference>
<name>A0A4Y9ZDF7_9AGAM</name>
<dbReference type="STRING" id="205917.A0A4Y9ZDF7"/>